<keyword evidence="2" id="KW-1185">Reference proteome</keyword>
<accession>A0AA40DI71</accession>
<evidence type="ECO:0000313" key="2">
    <source>
        <dbReference type="Proteomes" id="UP001172102"/>
    </source>
</evidence>
<protein>
    <submittedName>
        <fullName evidence="1">Uncharacterized protein</fullName>
    </submittedName>
</protein>
<organism evidence="1 2">
    <name type="scientific">Lasiosphaeris hirsuta</name>
    <dbReference type="NCBI Taxonomy" id="260670"/>
    <lineage>
        <taxon>Eukaryota</taxon>
        <taxon>Fungi</taxon>
        <taxon>Dikarya</taxon>
        <taxon>Ascomycota</taxon>
        <taxon>Pezizomycotina</taxon>
        <taxon>Sordariomycetes</taxon>
        <taxon>Sordariomycetidae</taxon>
        <taxon>Sordariales</taxon>
        <taxon>Lasiosphaeriaceae</taxon>
        <taxon>Lasiosphaeris</taxon>
    </lineage>
</organism>
<reference evidence="1" key="1">
    <citation type="submission" date="2023-06" db="EMBL/GenBank/DDBJ databases">
        <title>Genome-scale phylogeny and comparative genomics of the fungal order Sordariales.</title>
        <authorList>
            <consortium name="Lawrence Berkeley National Laboratory"/>
            <person name="Hensen N."/>
            <person name="Bonometti L."/>
            <person name="Westerberg I."/>
            <person name="Brannstrom I.O."/>
            <person name="Guillou S."/>
            <person name="Cros-Aarteil S."/>
            <person name="Calhoun S."/>
            <person name="Haridas S."/>
            <person name="Kuo A."/>
            <person name="Mondo S."/>
            <person name="Pangilinan J."/>
            <person name="Riley R."/>
            <person name="Labutti K."/>
            <person name="Andreopoulos B."/>
            <person name="Lipzen A."/>
            <person name="Chen C."/>
            <person name="Yanf M."/>
            <person name="Daum C."/>
            <person name="Ng V."/>
            <person name="Clum A."/>
            <person name="Steindorff A."/>
            <person name="Ohm R."/>
            <person name="Martin F."/>
            <person name="Silar P."/>
            <person name="Natvig D."/>
            <person name="Lalanne C."/>
            <person name="Gautier V."/>
            <person name="Ament-Velasquez S.L."/>
            <person name="Kruys A."/>
            <person name="Hutchinson M.I."/>
            <person name="Powell A.J."/>
            <person name="Barry K."/>
            <person name="Miller A.N."/>
            <person name="Grigoriev I.V."/>
            <person name="Debuchy R."/>
            <person name="Gladieux P."/>
            <person name="Thoren M.H."/>
            <person name="Johannesson H."/>
        </authorList>
    </citation>
    <scope>NUCLEOTIDE SEQUENCE</scope>
    <source>
        <strain evidence="1">SMH4607-1</strain>
    </source>
</reference>
<evidence type="ECO:0000313" key="1">
    <source>
        <dbReference type="EMBL" id="KAK0704464.1"/>
    </source>
</evidence>
<proteinExistence type="predicted"/>
<dbReference type="EMBL" id="JAUKUA010000007">
    <property type="protein sequence ID" value="KAK0704464.1"/>
    <property type="molecule type" value="Genomic_DNA"/>
</dbReference>
<sequence length="778" mass="86140">MESASATHDTSKASFHLPDLTSLLSHLNDAITAAWPKEAPTPYKRVKVLLISWDQSDLDIEAELTPLISILQGLYHYDTESWKIPSRRSAAELSRKVSDLVTEYNQEGSLLVFYYLGHSKPSDQAGGSPVWFAKRGYSFPNVQASYVQVHPRVSGASCDTLLLYDCSHSIQPGEATTGRGVIETLAARGLESPDTEGSRLFTQSLVQELAHAAHTHEYISTVELHRRLVNRLQKPSPTVPLDNYSILPLDPPTPTHTPIHALLATTPRTITLAPLPGPQTPSVVLAPPTTGTPVAPADGPDVLVACRLAEQSFDVERWRQWVEGVGGARGISVTAVYPSFSVLVILRMPIAVWDLVPATAGISFVGYVAGRDFGVDVAKRVEGEAEVERAVELEVPKVEARVEVAEGGADGGGEEDVRSEETRPVESLWPEIFGRGRSEVYGIEEEPHCLMLSDLQDDDDVTKAEKIIREFTHERSDPSERYICDEIQTFCSPASFEELLAGDIEKTPPELVAIVDETSPSRSQSRVGDKKYLGRQQLLDALLQWRTRSPPPLIETDSEEKEVSVAKRRLVYITNLDPWSTLAVAATASQSQALTLRDFVHKHITFQPGMEVNIDPSGYSSFQLTFHLPFFAWRKSNIPSLDTRQLRSCKNVSFLDKSNTSETYIYEAQVSCTVTGVDNGYWTAYAFFDTYHDGGESKRDVQFYESTKGRAIVDPLAGGRYESNPPVWAAREYFLQVLEACVRDVKSEWRNVALSLLKKIKPYVSVPPPPPPPPDRVS</sequence>
<dbReference type="Proteomes" id="UP001172102">
    <property type="component" value="Unassembled WGS sequence"/>
</dbReference>
<comment type="caution">
    <text evidence="1">The sequence shown here is derived from an EMBL/GenBank/DDBJ whole genome shotgun (WGS) entry which is preliminary data.</text>
</comment>
<dbReference type="AlphaFoldDB" id="A0AA40DI71"/>
<gene>
    <name evidence="1" type="ORF">B0H67DRAFT_497304</name>
</gene>
<name>A0AA40DI71_9PEZI</name>